<comment type="caution">
    <text evidence="8">The sequence shown here is derived from an EMBL/GenBank/DDBJ whole genome shotgun (WGS) entry which is preliminary data.</text>
</comment>
<sequence length="448" mass="51341">MYLSSYLKSKYIDVKILDKCINKILIKNICKENPYIQELLQDIKNHAPDIIGMTLFSCEIKETAILCKLFKMAFNSALIVLGGPHPTAMPQETLEQIPDCDIITRGESELIFYELIQGLLKNKDLHKVKGISFRSGGKIYHCENGDIVTNLDSLPFPDRENVIQNYRNGTYGDLFYGSPLDIVMTSRGCPFQCNFCFKVCNKYRARSPENVLKEIDWVIKNIAPVNIQIMDDSFTIERSRCVEVLDALIKKNYRCNFRVRSRVNVVDDELLKKMKQAGVTTIVYGLESGSQKMLNAFNKQTTVEQNLAACEMAKRAGLNCFADIVLFYPGETKTTLKETEKFVQKAKPTAIRFHLFTPLPNTKAYNEAKKSGQLVGNWDGSGPTPWVKIDSFTGLDEMERYVKRLFIRNMVDPMRIVWLIRSFGLAFIRNPNRFIKTVFLNLFLKAKY</sequence>
<dbReference type="Pfam" id="PF04055">
    <property type="entry name" value="Radical_SAM"/>
    <property type="match status" value="1"/>
</dbReference>
<evidence type="ECO:0000256" key="2">
    <source>
        <dbReference type="ARBA" id="ARBA00022691"/>
    </source>
</evidence>
<dbReference type="SFLD" id="SFLDG01123">
    <property type="entry name" value="methyltransferase_(Class_B)"/>
    <property type="match status" value="1"/>
</dbReference>
<dbReference type="CDD" id="cd02068">
    <property type="entry name" value="radical_SAM_B12_BD"/>
    <property type="match status" value="1"/>
</dbReference>
<dbReference type="Pfam" id="PF02310">
    <property type="entry name" value="B12-binding"/>
    <property type="match status" value="1"/>
</dbReference>
<dbReference type="InterPro" id="IPR006158">
    <property type="entry name" value="Cobalamin-bd"/>
</dbReference>
<dbReference type="CDD" id="cd01335">
    <property type="entry name" value="Radical_SAM"/>
    <property type="match status" value="1"/>
</dbReference>
<keyword evidence="5" id="KW-0411">Iron-sulfur</keyword>
<evidence type="ECO:0000259" key="7">
    <source>
        <dbReference type="PROSITE" id="PS51918"/>
    </source>
</evidence>
<dbReference type="Gene3D" id="3.80.30.20">
    <property type="entry name" value="tm_1862 like domain"/>
    <property type="match status" value="1"/>
</dbReference>
<dbReference type="GO" id="GO:0031419">
    <property type="term" value="F:cobalamin binding"/>
    <property type="evidence" value="ECO:0007669"/>
    <property type="project" value="InterPro"/>
</dbReference>
<dbReference type="PANTHER" id="PTHR43409">
    <property type="entry name" value="ANAEROBIC MAGNESIUM-PROTOPORPHYRIN IX MONOMETHYL ESTER CYCLASE-RELATED"/>
    <property type="match status" value="1"/>
</dbReference>
<dbReference type="SUPFAM" id="SSF102114">
    <property type="entry name" value="Radical SAM enzymes"/>
    <property type="match status" value="1"/>
</dbReference>
<gene>
    <name evidence="8" type="ORF">A2438_07975</name>
</gene>
<evidence type="ECO:0000313" key="9">
    <source>
        <dbReference type="Proteomes" id="UP000179242"/>
    </source>
</evidence>
<dbReference type="PROSITE" id="PS51918">
    <property type="entry name" value="RADICAL_SAM"/>
    <property type="match status" value="1"/>
</dbReference>
<dbReference type="GO" id="GO:0051539">
    <property type="term" value="F:4 iron, 4 sulfur cluster binding"/>
    <property type="evidence" value="ECO:0007669"/>
    <property type="project" value="UniProtKB-KW"/>
</dbReference>
<dbReference type="Gene3D" id="3.40.50.280">
    <property type="entry name" value="Cobalamin-binding domain"/>
    <property type="match status" value="1"/>
</dbReference>
<comment type="cofactor">
    <cofactor evidence="1">
        <name>[4Fe-4S] cluster</name>
        <dbReference type="ChEBI" id="CHEBI:49883"/>
    </cofactor>
</comment>
<dbReference type="SFLD" id="SFLDS00029">
    <property type="entry name" value="Radical_SAM"/>
    <property type="match status" value="1"/>
</dbReference>
<evidence type="ECO:0000259" key="6">
    <source>
        <dbReference type="PROSITE" id="PS51332"/>
    </source>
</evidence>
<dbReference type="AlphaFoldDB" id="A0A1F4U3J3"/>
<evidence type="ECO:0000256" key="3">
    <source>
        <dbReference type="ARBA" id="ARBA00022723"/>
    </source>
</evidence>
<dbReference type="InterPro" id="IPR051198">
    <property type="entry name" value="BchE-like"/>
</dbReference>
<dbReference type="InterPro" id="IPR034466">
    <property type="entry name" value="Methyltransferase_Class_B"/>
</dbReference>
<feature type="domain" description="Radical SAM core" evidence="7">
    <location>
        <begin position="175"/>
        <end position="408"/>
    </location>
</feature>
<evidence type="ECO:0000256" key="1">
    <source>
        <dbReference type="ARBA" id="ARBA00001966"/>
    </source>
</evidence>
<dbReference type="InterPro" id="IPR058240">
    <property type="entry name" value="rSAM_sf"/>
</dbReference>
<dbReference type="SFLD" id="SFLDG01082">
    <property type="entry name" value="B12-binding_domain_containing"/>
    <property type="match status" value="1"/>
</dbReference>
<dbReference type="GO" id="GO:0046872">
    <property type="term" value="F:metal ion binding"/>
    <property type="evidence" value="ECO:0007669"/>
    <property type="project" value="UniProtKB-KW"/>
</dbReference>
<dbReference type="PROSITE" id="PS51332">
    <property type="entry name" value="B12_BINDING"/>
    <property type="match status" value="1"/>
</dbReference>
<name>A0A1F4U3J3_UNCSA</name>
<dbReference type="EMBL" id="MEUJ01000008">
    <property type="protein sequence ID" value="OGC39482.1"/>
    <property type="molecule type" value="Genomic_DNA"/>
</dbReference>
<evidence type="ECO:0000313" key="8">
    <source>
        <dbReference type="EMBL" id="OGC39482.1"/>
    </source>
</evidence>
<keyword evidence="4" id="KW-0408">Iron</keyword>
<reference evidence="8 9" key="1">
    <citation type="journal article" date="2016" name="Nat. Commun.">
        <title>Thousands of microbial genomes shed light on interconnected biogeochemical processes in an aquifer system.</title>
        <authorList>
            <person name="Anantharaman K."/>
            <person name="Brown C.T."/>
            <person name="Hug L.A."/>
            <person name="Sharon I."/>
            <person name="Castelle C.J."/>
            <person name="Probst A.J."/>
            <person name="Thomas B.C."/>
            <person name="Singh A."/>
            <person name="Wilkins M.J."/>
            <person name="Karaoz U."/>
            <person name="Brodie E.L."/>
            <person name="Williams K.H."/>
            <person name="Hubbard S.S."/>
            <person name="Banfield J.F."/>
        </authorList>
    </citation>
    <scope>NUCLEOTIDE SEQUENCE [LARGE SCALE GENOMIC DNA]</scope>
</reference>
<dbReference type="InterPro" id="IPR007197">
    <property type="entry name" value="rSAM"/>
</dbReference>
<organism evidence="8 9">
    <name type="scientific">candidate division WOR-1 bacterium RIFOXYC2_FULL_46_14</name>
    <dbReference type="NCBI Taxonomy" id="1802587"/>
    <lineage>
        <taxon>Bacteria</taxon>
        <taxon>Bacillati</taxon>
        <taxon>Saganbacteria</taxon>
    </lineage>
</organism>
<keyword evidence="2" id="KW-0949">S-adenosyl-L-methionine</keyword>
<dbReference type="InterPro" id="IPR023404">
    <property type="entry name" value="rSAM_horseshoe"/>
</dbReference>
<keyword evidence="3" id="KW-0479">Metal-binding</keyword>
<dbReference type="SMART" id="SM00729">
    <property type="entry name" value="Elp3"/>
    <property type="match status" value="1"/>
</dbReference>
<protein>
    <submittedName>
        <fullName evidence="8">Uncharacterized protein</fullName>
    </submittedName>
</protein>
<evidence type="ECO:0000256" key="4">
    <source>
        <dbReference type="ARBA" id="ARBA00023004"/>
    </source>
</evidence>
<feature type="domain" description="B12-binding" evidence="6">
    <location>
        <begin position="1"/>
        <end position="126"/>
    </location>
</feature>
<dbReference type="InterPro" id="IPR006638">
    <property type="entry name" value="Elp3/MiaA/NifB-like_rSAM"/>
</dbReference>
<proteinExistence type="predicted"/>
<accession>A0A1F4U3J3</accession>
<evidence type="ECO:0000256" key="5">
    <source>
        <dbReference type="ARBA" id="ARBA00023014"/>
    </source>
</evidence>
<dbReference type="Proteomes" id="UP000179242">
    <property type="component" value="Unassembled WGS sequence"/>
</dbReference>
<dbReference type="GO" id="GO:0003824">
    <property type="term" value="F:catalytic activity"/>
    <property type="evidence" value="ECO:0007669"/>
    <property type="project" value="InterPro"/>
</dbReference>